<feature type="compositionally biased region" description="Polar residues" evidence="1">
    <location>
        <begin position="46"/>
        <end position="57"/>
    </location>
</feature>
<evidence type="ECO:0000256" key="1">
    <source>
        <dbReference type="SAM" id="MobiDB-lite"/>
    </source>
</evidence>
<dbReference type="AlphaFoldDB" id="A0A391NQ48"/>
<feature type="compositionally biased region" description="Polar residues" evidence="1">
    <location>
        <begin position="81"/>
        <end position="94"/>
    </location>
</feature>
<gene>
    <name evidence="2" type="ORF">KIPB_010875</name>
</gene>
<comment type="caution">
    <text evidence="2">The sequence shown here is derived from an EMBL/GenBank/DDBJ whole genome shotgun (WGS) entry which is preliminary data.</text>
</comment>
<protein>
    <submittedName>
        <fullName evidence="2">Uncharacterized protein</fullName>
    </submittedName>
</protein>
<proteinExistence type="predicted"/>
<name>A0A391NQ48_9EUKA</name>
<feature type="region of interest" description="Disordered" evidence="1">
    <location>
        <begin position="29"/>
        <end position="101"/>
    </location>
</feature>
<reference evidence="2 3" key="1">
    <citation type="journal article" date="2018" name="PLoS ONE">
        <title>The draft genome of Kipferlia bialata reveals reductive genome evolution in fornicate parasites.</title>
        <authorList>
            <person name="Tanifuji G."/>
            <person name="Takabayashi S."/>
            <person name="Kume K."/>
            <person name="Takagi M."/>
            <person name="Nakayama T."/>
            <person name="Kamikawa R."/>
            <person name="Inagaki Y."/>
            <person name="Hashimoto T."/>
        </authorList>
    </citation>
    <scope>NUCLEOTIDE SEQUENCE [LARGE SCALE GENOMIC DNA]</scope>
    <source>
        <strain evidence="2">NY0173</strain>
    </source>
</reference>
<accession>A0A391NQ48</accession>
<organism evidence="2 3">
    <name type="scientific">Kipferlia bialata</name>
    <dbReference type="NCBI Taxonomy" id="797122"/>
    <lineage>
        <taxon>Eukaryota</taxon>
        <taxon>Metamonada</taxon>
        <taxon>Carpediemonas-like organisms</taxon>
        <taxon>Kipferlia</taxon>
    </lineage>
</organism>
<sequence length="101" mass="10847">MEVSCTCPPGIRAMTMGSMMRVRSISQHEANDTMTEEVDEEKGVSASASISPGNASSWGDAKSGGWQSGGDWEGGRPRADSIQSVTRCQDTNGWKTRRHSP</sequence>
<evidence type="ECO:0000313" key="2">
    <source>
        <dbReference type="EMBL" id="GCA63607.1"/>
    </source>
</evidence>
<evidence type="ECO:0000313" key="3">
    <source>
        <dbReference type="Proteomes" id="UP000265618"/>
    </source>
</evidence>
<dbReference type="EMBL" id="BDIP01004208">
    <property type="protein sequence ID" value="GCA63607.1"/>
    <property type="molecule type" value="Genomic_DNA"/>
</dbReference>
<dbReference type="Proteomes" id="UP000265618">
    <property type="component" value="Unassembled WGS sequence"/>
</dbReference>
<keyword evidence="3" id="KW-1185">Reference proteome</keyword>